<dbReference type="Pfam" id="PF00692">
    <property type="entry name" value="dUTPase"/>
    <property type="match status" value="1"/>
</dbReference>
<dbReference type="InterPro" id="IPR029054">
    <property type="entry name" value="dUTPase-like"/>
</dbReference>
<evidence type="ECO:0000313" key="5">
    <source>
        <dbReference type="Ensembl" id="ENSACCP00020002941.1"/>
    </source>
</evidence>
<dbReference type="AlphaFoldDB" id="A0A663DT45"/>
<dbReference type="GO" id="GO:0016032">
    <property type="term" value="P:viral process"/>
    <property type="evidence" value="ECO:0007669"/>
    <property type="project" value="InterPro"/>
</dbReference>
<dbReference type="SUPFAM" id="SSF51283">
    <property type="entry name" value="dUTPase-like"/>
    <property type="match status" value="1"/>
</dbReference>
<dbReference type="GO" id="GO:0004190">
    <property type="term" value="F:aspartic-type endopeptidase activity"/>
    <property type="evidence" value="ECO:0007669"/>
    <property type="project" value="UniProtKB-KW"/>
</dbReference>
<dbReference type="InterPro" id="IPR008919">
    <property type="entry name" value="Retrov_capsid_N"/>
</dbReference>
<dbReference type="Gene3D" id="1.10.375.10">
    <property type="entry name" value="Human Immunodeficiency Virus Type 1 Capsid Protein"/>
    <property type="match status" value="1"/>
</dbReference>
<evidence type="ECO:0000256" key="3">
    <source>
        <dbReference type="ARBA" id="ARBA00022801"/>
    </source>
</evidence>
<feature type="domain" description="dUTPase-like" evidence="4">
    <location>
        <begin position="103"/>
        <end position="217"/>
    </location>
</feature>
<dbReference type="SUPFAM" id="SSF47943">
    <property type="entry name" value="Retrovirus capsid protein, N-terminal core domain"/>
    <property type="match status" value="1"/>
</dbReference>
<dbReference type="InterPro" id="IPR036157">
    <property type="entry name" value="dUTPase-like_sf"/>
</dbReference>
<proteinExistence type="predicted"/>
<dbReference type="InParanoid" id="A0A663DT45"/>
<dbReference type="InterPro" id="IPR051592">
    <property type="entry name" value="HERV-K_Pro_peptidase_A2"/>
</dbReference>
<dbReference type="InterPro" id="IPR033704">
    <property type="entry name" value="dUTPase_trimeric"/>
</dbReference>
<reference evidence="5" key="2">
    <citation type="submission" date="2025-09" db="UniProtKB">
        <authorList>
            <consortium name="Ensembl"/>
        </authorList>
    </citation>
    <scope>IDENTIFICATION</scope>
</reference>
<accession>A0A663DT45</accession>
<keyword evidence="1" id="KW-0645">Protease</keyword>
<dbReference type="GO" id="GO:0006508">
    <property type="term" value="P:proteolysis"/>
    <property type="evidence" value="ECO:0007669"/>
    <property type="project" value="UniProtKB-KW"/>
</dbReference>
<evidence type="ECO:0000259" key="4">
    <source>
        <dbReference type="Pfam" id="PF00692"/>
    </source>
</evidence>
<evidence type="ECO:0000256" key="1">
    <source>
        <dbReference type="ARBA" id="ARBA00022670"/>
    </source>
</evidence>
<reference evidence="5" key="1">
    <citation type="submission" date="2025-08" db="UniProtKB">
        <authorList>
            <consortium name="Ensembl"/>
        </authorList>
    </citation>
    <scope>IDENTIFICATION</scope>
</reference>
<evidence type="ECO:0000313" key="6">
    <source>
        <dbReference type="Proteomes" id="UP000472275"/>
    </source>
</evidence>
<dbReference type="Proteomes" id="UP000472275">
    <property type="component" value="Chromosome 9"/>
</dbReference>
<dbReference type="Gene3D" id="2.70.40.10">
    <property type="match status" value="1"/>
</dbReference>
<dbReference type="PANTHER" id="PTHR19422">
    <property type="entry name" value="GAG RETROVIRAL POLYPROTEIN"/>
    <property type="match status" value="1"/>
</dbReference>
<keyword evidence="3" id="KW-0378">Hydrolase</keyword>
<dbReference type="Ensembl" id="ENSACCT00020003048.1">
    <property type="protein sequence ID" value="ENSACCP00020002941.1"/>
    <property type="gene ID" value="ENSACCG00020002013.1"/>
</dbReference>
<evidence type="ECO:0000256" key="2">
    <source>
        <dbReference type="ARBA" id="ARBA00022750"/>
    </source>
</evidence>
<dbReference type="CDD" id="cd07557">
    <property type="entry name" value="trimeric_dUTPase"/>
    <property type="match status" value="1"/>
</dbReference>
<keyword evidence="6" id="KW-1185">Reference proteome</keyword>
<sequence length="222" mass="23902">MGLVEAIGGTYTMTPWDWKLLMKTVLTSAQYSVWQLEYNDLSVEQIMENLSSGIAIDQNMLQGTGPYITPQAQAALPKQVFDQAARIAIMALRRIPETGQGIPTTTGSAGLDLATAGNLSVKEQRIYIVGTAIFGPLPDGMLGLIIGLSSATTQGIIVYPGVIDSDYQGEIKIMLASMQIPCTIPANTKIAQLILLPYWVPQKVQNNRGNGIFGSTGRPFVL</sequence>
<protein>
    <recommendedName>
        <fullName evidence="4">dUTPase-like domain-containing protein</fullName>
    </recommendedName>
</protein>
<dbReference type="GeneTree" id="ENSGT00530000064196"/>
<keyword evidence="2" id="KW-0064">Aspartyl protease</keyword>
<organism evidence="5 6">
    <name type="scientific">Aquila chrysaetos chrysaetos</name>
    <dbReference type="NCBI Taxonomy" id="223781"/>
    <lineage>
        <taxon>Eukaryota</taxon>
        <taxon>Metazoa</taxon>
        <taxon>Chordata</taxon>
        <taxon>Craniata</taxon>
        <taxon>Vertebrata</taxon>
        <taxon>Euteleostomi</taxon>
        <taxon>Archelosauria</taxon>
        <taxon>Archosauria</taxon>
        <taxon>Dinosauria</taxon>
        <taxon>Saurischia</taxon>
        <taxon>Theropoda</taxon>
        <taxon>Coelurosauria</taxon>
        <taxon>Aves</taxon>
        <taxon>Neognathae</taxon>
        <taxon>Neoaves</taxon>
        <taxon>Telluraves</taxon>
        <taxon>Accipitrimorphae</taxon>
        <taxon>Accipitriformes</taxon>
        <taxon>Accipitridae</taxon>
        <taxon>Accipitrinae</taxon>
        <taxon>Aquila</taxon>
    </lineage>
</organism>
<name>A0A663DT45_AQUCH</name>
<dbReference type="Pfam" id="PF00607">
    <property type="entry name" value="Gag_p24"/>
    <property type="match status" value="1"/>
</dbReference>
<dbReference type="PANTHER" id="PTHR19422:SF123">
    <property type="entry name" value="RT1 CLASS I, LOCUS CE15"/>
    <property type="match status" value="1"/>
</dbReference>